<sequence length="145" mass="16643">MKFIIDAASFGSNLLTIAASSIAIYLFFAKRKEISSVFSLLVNYTFQMSLSEIKEKLERLNDYNAKDQESCEIIENIFHEIIGQIRGNDKLRGHFSELTDRMEELASNRKKLTEPKKRAVVSELRERLRNLNVANIDSLIGDERA</sequence>
<evidence type="ECO:0000313" key="2">
    <source>
        <dbReference type="EMBL" id="MEE1869833.1"/>
    </source>
</evidence>
<dbReference type="RefSeq" id="WP_203585142.1">
    <property type="nucleotide sequence ID" value="NZ_JAZDCU010000029.1"/>
</dbReference>
<dbReference type="EMBL" id="JAZDQP010000028">
    <property type="protein sequence ID" value="MEE1869833.1"/>
    <property type="molecule type" value="Genomic_DNA"/>
</dbReference>
<feature type="transmembrane region" description="Helical" evidence="1">
    <location>
        <begin position="7"/>
        <end position="28"/>
    </location>
</feature>
<protein>
    <submittedName>
        <fullName evidence="2">Uncharacterized protein</fullName>
    </submittedName>
</protein>
<keyword evidence="1" id="KW-0812">Transmembrane</keyword>
<proteinExistence type="predicted"/>
<dbReference type="AlphaFoldDB" id="A0AB35X1W9"/>
<gene>
    <name evidence="2" type="ORF">V0R53_25970</name>
</gene>
<dbReference type="Proteomes" id="UP001307839">
    <property type="component" value="Unassembled WGS sequence"/>
</dbReference>
<keyword evidence="1" id="KW-0472">Membrane</keyword>
<evidence type="ECO:0000313" key="3">
    <source>
        <dbReference type="Proteomes" id="UP001307839"/>
    </source>
</evidence>
<organism evidence="2 3">
    <name type="scientific">Pseudomonas auratipiscis</name>
    <dbReference type="NCBI Taxonomy" id="3115853"/>
    <lineage>
        <taxon>Bacteria</taxon>
        <taxon>Pseudomonadati</taxon>
        <taxon>Pseudomonadota</taxon>
        <taxon>Gammaproteobacteria</taxon>
        <taxon>Pseudomonadales</taxon>
        <taxon>Pseudomonadaceae</taxon>
        <taxon>Pseudomonas</taxon>
    </lineage>
</organism>
<accession>A0AB35X1W9</accession>
<keyword evidence="3" id="KW-1185">Reference proteome</keyword>
<evidence type="ECO:0000256" key="1">
    <source>
        <dbReference type="SAM" id="Phobius"/>
    </source>
</evidence>
<comment type="caution">
    <text evidence="2">The sequence shown here is derived from an EMBL/GenBank/DDBJ whole genome shotgun (WGS) entry which is preliminary data.</text>
</comment>
<reference evidence="2 3" key="1">
    <citation type="submission" date="2024-01" db="EMBL/GenBank/DDBJ databases">
        <title>Unpublished Manusciprt.</title>
        <authorList>
            <person name="Duman M."/>
            <person name="Valdes E.G."/>
            <person name="Ajmi N."/>
            <person name="Altun S."/>
            <person name="Saticioglu I.B."/>
        </authorList>
    </citation>
    <scope>NUCLEOTIDE SEQUENCE [LARGE SCALE GENOMIC DNA]</scope>
    <source>
        <strain evidence="2 3">120P</strain>
    </source>
</reference>
<keyword evidence="1" id="KW-1133">Transmembrane helix</keyword>
<name>A0AB35X1W9_9PSED</name>